<dbReference type="EMBL" id="AEJC01000086">
    <property type="protein sequence ID" value="EKX68343.1"/>
    <property type="molecule type" value="Genomic_DNA"/>
</dbReference>
<feature type="compositionally biased region" description="Basic and acidic residues" evidence="1">
    <location>
        <begin position="205"/>
        <end position="222"/>
    </location>
</feature>
<dbReference type="Proteomes" id="UP000010411">
    <property type="component" value="Unassembled WGS sequence"/>
</dbReference>
<evidence type="ECO:0000313" key="2">
    <source>
        <dbReference type="EMBL" id="EKX68343.1"/>
    </source>
</evidence>
<reference evidence="2 3" key="1">
    <citation type="submission" date="2012-11" db="EMBL/GenBank/DDBJ databases">
        <authorList>
            <person name="Huguet-Tapia J.C."/>
            <person name="Durkin A.S."/>
            <person name="Pettis G.S."/>
            <person name="Badger J.H."/>
        </authorList>
    </citation>
    <scope>NUCLEOTIDE SEQUENCE [LARGE SCALE GENOMIC DNA]</scope>
    <source>
        <strain evidence="2 3">91-03</strain>
    </source>
</reference>
<protein>
    <submittedName>
        <fullName evidence="2">Uncharacterized protein</fullName>
    </submittedName>
</protein>
<feature type="region of interest" description="Disordered" evidence="1">
    <location>
        <begin position="202"/>
        <end position="244"/>
    </location>
</feature>
<gene>
    <name evidence="2" type="ORF">STRIP9103_06209</name>
</gene>
<evidence type="ECO:0000256" key="1">
    <source>
        <dbReference type="SAM" id="MobiDB-lite"/>
    </source>
</evidence>
<comment type="caution">
    <text evidence="2">The sequence shown here is derived from an EMBL/GenBank/DDBJ whole genome shotgun (WGS) entry which is preliminary data.</text>
</comment>
<dbReference type="PATRIC" id="fig|698759.3.peg.1103"/>
<proteinExistence type="predicted"/>
<evidence type="ECO:0000313" key="3">
    <source>
        <dbReference type="Proteomes" id="UP000010411"/>
    </source>
</evidence>
<organism evidence="2 3">
    <name type="scientific">Streptomyces ipomoeae 91-03</name>
    <dbReference type="NCBI Taxonomy" id="698759"/>
    <lineage>
        <taxon>Bacteria</taxon>
        <taxon>Bacillati</taxon>
        <taxon>Actinomycetota</taxon>
        <taxon>Actinomycetes</taxon>
        <taxon>Kitasatosporales</taxon>
        <taxon>Streptomycetaceae</taxon>
        <taxon>Streptomyces</taxon>
    </lineage>
</organism>
<keyword evidence="3" id="KW-1185">Reference proteome</keyword>
<accession>L1L6V2</accession>
<sequence>MGYWGYYVVGRSPRPLAELDALAGAEGIRLWTRAAEGWQVWEYPTGMDEDAGNVGNMNTLARETGAPALFGYVMGSDCVVVEAAGPESGAWTTCLARRAMARYLGAGDDEHGRSVEDYFLEPRDAAERAVAWAAEAGRIVVEQPLVDVLTSEPGPADPLAENILFRLLDRLGVVSLWRSRVVARSKGRCVFRIAGAHCRAGPSGIRRDRGRRDEPGEADRPGRRTRSGGKRAGLFGPLCAASRG</sequence>
<name>L1L6V2_9ACTN</name>
<dbReference type="AlphaFoldDB" id="L1L6V2"/>